<comment type="caution">
    <text evidence="6">The sequence shown here is derived from an EMBL/GenBank/DDBJ whole genome shotgun (WGS) entry which is preliminary data.</text>
</comment>
<keyword evidence="1 3" id="KW-0456">Lyase</keyword>
<feature type="domain" description="RlpA-like protein double-psi beta-barrel" evidence="5">
    <location>
        <begin position="80"/>
        <end position="168"/>
    </location>
</feature>
<dbReference type="HAMAP" id="MF_02071">
    <property type="entry name" value="RlpA"/>
    <property type="match status" value="1"/>
</dbReference>
<dbReference type="GO" id="GO:0008932">
    <property type="term" value="F:lytic endotransglycosylase activity"/>
    <property type="evidence" value="ECO:0007669"/>
    <property type="project" value="UniProtKB-UniRule"/>
</dbReference>
<name>A0A177M9L4_METMH</name>
<keyword evidence="2 3" id="KW-0961">Cell wall biogenesis/degradation</keyword>
<comment type="function">
    <text evidence="3">Lytic transglycosylase with a strong preference for naked glycan strands that lack stem peptides.</text>
</comment>
<proteinExistence type="inferred from homology"/>
<dbReference type="Pfam" id="PF03330">
    <property type="entry name" value="DPBB_1"/>
    <property type="match status" value="1"/>
</dbReference>
<dbReference type="GO" id="GO:0000270">
    <property type="term" value="P:peptidoglycan metabolic process"/>
    <property type="evidence" value="ECO:0007669"/>
    <property type="project" value="UniProtKB-UniRule"/>
</dbReference>
<dbReference type="EC" id="4.2.2.-" evidence="3"/>
<dbReference type="RefSeq" id="WP_064037243.1">
    <property type="nucleotide sequence ID" value="NZ_LUUH01000062.1"/>
</dbReference>
<dbReference type="InterPro" id="IPR034718">
    <property type="entry name" value="RlpA"/>
</dbReference>
<evidence type="ECO:0000256" key="2">
    <source>
        <dbReference type="ARBA" id="ARBA00023316"/>
    </source>
</evidence>
<dbReference type="Proteomes" id="UP000077763">
    <property type="component" value="Unassembled WGS sequence"/>
</dbReference>
<dbReference type="GO" id="GO:0071555">
    <property type="term" value="P:cell wall organization"/>
    <property type="evidence" value="ECO:0007669"/>
    <property type="project" value="UniProtKB-KW"/>
</dbReference>
<evidence type="ECO:0000256" key="4">
    <source>
        <dbReference type="RuleBase" id="RU003495"/>
    </source>
</evidence>
<evidence type="ECO:0000256" key="3">
    <source>
        <dbReference type="HAMAP-Rule" id="MF_02071"/>
    </source>
</evidence>
<dbReference type="CDD" id="cd22268">
    <property type="entry name" value="DPBB_RlpA-like"/>
    <property type="match status" value="1"/>
</dbReference>
<protein>
    <recommendedName>
        <fullName evidence="3">Endolytic peptidoglycan transglycosylase RlpA</fullName>
        <ecNumber evidence="3">4.2.2.-</ecNumber>
    </recommendedName>
</protein>
<comment type="similarity">
    <text evidence="3 4">Belongs to the RlpA family.</text>
</comment>
<accession>A0A177M9L4</accession>
<gene>
    <name evidence="3" type="primary">rlpA</name>
    <name evidence="6" type="ORF">A1353_16580</name>
</gene>
<evidence type="ECO:0000256" key="1">
    <source>
        <dbReference type="ARBA" id="ARBA00023239"/>
    </source>
</evidence>
<evidence type="ECO:0000313" key="7">
    <source>
        <dbReference type="Proteomes" id="UP000077763"/>
    </source>
</evidence>
<dbReference type="Gene3D" id="2.40.40.10">
    <property type="entry name" value="RlpA-like domain"/>
    <property type="match status" value="1"/>
</dbReference>
<dbReference type="AlphaFoldDB" id="A0A177M9L4"/>
<organism evidence="6 7">
    <name type="scientific">Methylomonas methanica</name>
    <dbReference type="NCBI Taxonomy" id="421"/>
    <lineage>
        <taxon>Bacteria</taxon>
        <taxon>Pseudomonadati</taxon>
        <taxon>Pseudomonadota</taxon>
        <taxon>Gammaproteobacteria</taxon>
        <taxon>Methylococcales</taxon>
        <taxon>Methylococcaceae</taxon>
        <taxon>Methylomonas</taxon>
    </lineage>
</organism>
<dbReference type="InterPro" id="IPR036908">
    <property type="entry name" value="RlpA-like_sf"/>
</dbReference>
<dbReference type="InterPro" id="IPR009009">
    <property type="entry name" value="RlpA-like_DPBB"/>
</dbReference>
<dbReference type="EMBL" id="LUUH01000062">
    <property type="protein sequence ID" value="OAI02406.1"/>
    <property type="molecule type" value="Genomic_DNA"/>
</dbReference>
<reference evidence="6 7" key="1">
    <citation type="submission" date="2016-03" db="EMBL/GenBank/DDBJ databases">
        <authorList>
            <person name="Ploux O."/>
        </authorList>
    </citation>
    <scope>NUCLEOTIDE SEQUENCE [LARGE SCALE GENOMIC DNA]</scope>
    <source>
        <strain evidence="6 7">R-45371</strain>
    </source>
</reference>
<evidence type="ECO:0000313" key="6">
    <source>
        <dbReference type="EMBL" id="OAI02406.1"/>
    </source>
</evidence>
<evidence type="ECO:0000259" key="5">
    <source>
        <dbReference type="Pfam" id="PF03330"/>
    </source>
</evidence>
<dbReference type="InterPro" id="IPR012997">
    <property type="entry name" value="RplA"/>
</dbReference>
<dbReference type="SUPFAM" id="SSF50685">
    <property type="entry name" value="Barwin-like endoglucanases"/>
    <property type="match status" value="1"/>
</dbReference>
<dbReference type="PANTHER" id="PTHR34183:SF1">
    <property type="entry name" value="ENDOLYTIC PEPTIDOGLYCAN TRANSGLYCOSYLASE RLPA"/>
    <property type="match status" value="1"/>
</dbReference>
<sequence length="171" mass="18617">MFLDTVSAFSSRLSLNVLRWHAVMPLMFLSLLSACSGIPTLQRNDDQATLPGTTKTTYTKSYKVKGKTYSPMHSALGYKAQGLASWYGAESGNFTANGDRFDPRGMTAAHKTLPIPSKVRVTNLRNGRSVDVVINDRGPFKANRLIDLSQGAAEQIGMRGLAEVTVEYLGS</sequence>
<dbReference type="NCBIfam" id="TIGR00413">
    <property type="entry name" value="rlpA"/>
    <property type="match status" value="1"/>
</dbReference>
<dbReference type="PANTHER" id="PTHR34183">
    <property type="entry name" value="ENDOLYTIC PEPTIDOGLYCAN TRANSGLYCOSYLASE RLPA"/>
    <property type="match status" value="1"/>
</dbReference>